<evidence type="ECO:0000256" key="12">
    <source>
        <dbReference type="PIRSR" id="PIRSR628651-51"/>
    </source>
</evidence>
<dbReference type="PROSITE" id="PS01359">
    <property type="entry name" value="ZF_PHD_1"/>
    <property type="match status" value="1"/>
</dbReference>
<feature type="compositionally biased region" description="Basic and acidic residues" evidence="15">
    <location>
        <begin position="280"/>
        <end position="292"/>
    </location>
</feature>
<feature type="region of interest" description="Disordered" evidence="15">
    <location>
        <begin position="252"/>
        <end position="299"/>
    </location>
</feature>
<keyword evidence="3" id="KW-0341">Growth regulation</keyword>
<name>A0A1D2NH52_ORCCI</name>
<dbReference type="OrthoDB" id="5411773at2759"/>
<dbReference type="Proteomes" id="UP000094527">
    <property type="component" value="Unassembled WGS sequence"/>
</dbReference>
<feature type="binding site" evidence="12">
    <location>
        <position position="356"/>
    </location>
    <ligand>
        <name>Zn(2+)</name>
        <dbReference type="ChEBI" id="CHEBI:29105"/>
        <label>2</label>
    </ligand>
</feature>
<feature type="binding site" evidence="12">
    <location>
        <position position="340"/>
    </location>
    <ligand>
        <name>Zn(2+)</name>
        <dbReference type="ChEBI" id="CHEBI:29105"/>
        <label>1</label>
    </ligand>
</feature>
<dbReference type="Gene3D" id="3.30.40.10">
    <property type="entry name" value="Zinc/RING finger domain, C3HC4 (zinc finger)"/>
    <property type="match status" value="1"/>
</dbReference>
<dbReference type="GO" id="GO:0035267">
    <property type="term" value="C:NuA4 histone acetyltransferase complex"/>
    <property type="evidence" value="ECO:0007669"/>
    <property type="project" value="TreeGrafter"/>
</dbReference>
<dbReference type="SMART" id="SM01408">
    <property type="entry name" value="ING"/>
    <property type="match status" value="1"/>
</dbReference>
<evidence type="ECO:0000256" key="2">
    <source>
        <dbReference type="ARBA" id="ARBA00010210"/>
    </source>
</evidence>
<feature type="site" description="Histone H3K4me3 binding" evidence="11">
    <location>
        <position position="312"/>
    </location>
</feature>
<keyword evidence="4 12" id="KW-0479">Metal-binding</keyword>
<evidence type="ECO:0000256" key="3">
    <source>
        <dbReference type="ARBA" id="ARBA00022604"/>
    </source>
</evidence>
<reference evidence="17 18" key="1">
    <citation type="journal article" date="2016" name="Genome Biol. Evol.">
        <title>Gene Family Evolution Reflects Adaptation to Soil Environmental Stressors in the Genome of the Collembolan Orchesella cincta.</title>
        <authorList>
            <person name="Faddeeva-Vakhrusheva A."/>
            <person name="Derks M.F."/>
            <person name="Anvar S.Y."/>
            <person name="Agamennone V."/>
            <person name="Suring W."/>
            <person name="Smit S."/>
            <person name="van Straalen N.M."/>
            <person name="Roelofs D."/>
        </authorList>
    </citation>
    <scope>NUCLEOTIDE SEQUENCE [LARGE SCALE GENOMIC DNA]</scope>
    <source>
        <tissue evidence="17">Mixed pool</tissue>
    </source>
</reference>
<feature type="binding site" evidence="12">
    <location>
        <position position="353"/>
    </location>
    <ligand>
        <name>Zn(2+)</name>
        <dbReference type="ChEBI" id="CHEBI:29105"/>
        <label>2</label>
    </ligand>
</feature>
<keyword evidence="9" id="KW-0804">Transcription</keyword>
<dbReference type="InterPro" id="IPR024610">
    <property type="entry name" value="ING_N_histone-binding"/>
</dbReference>
<accession>A0A1D2NH52</accession>
<gene>
    <name evidence="17" type="ORF">Ocin01_02073</name>
</gene>
<feature type="compositionally biased region" description="Basic residues" evidence="15">
    <location>
        <begin position="267"/>
        <end position="278"/>
    </location>
</feature>
<dbReference type="OMA" id="YEWFHWK"/>
<keyword evidence="5 13" id="KW-0863">Zinc-finger</keyword>
<dbReference type="SUPFAM" id="SSF57903">
    <property type="entry name" value="FYVE/PHD zinc finger"/>
    <property type="match status" value="1"/>
</dbReference>
<dbReference type="PANTHER" id="PTHR10333:SF103">
    <property type="entry name" value="INHIBITOR OF GROWTH PROTEIN 3"/>
    <property type="match status" value="1"/>
</dbReference>
<comment type="function">
    <text evidence="14">Component of an histone acetyltransferase complex.</text>
</comment>
<sequence length="372" mass="42254">MLYLEDYIEMIEHLPQELKDRFTEIRELDLQVQNATDKLEEKVKEFFGGARKLRPVDREEVYETVRKEYCKVLEDADEKVHQANQMYDLVERYIRRLDQDLYKFKMELEADNAGITEILEKRSLELDQPGNKDSKDKDLNSAQTQKENRLLPVTPLSGIKVEKRGRKRLGNGKIKGGESGTSTPTTSYASDHLDIAANSLVAALAQTISSQKNKAFNGQNYDVFGDADPIGMSLDMTDAAELKRRKTEGQGKLTANGGEEVGANGVKRNKRKSQHVKTGKFSDESEMDKNGTDMENGDTPEIWPYDPTEPRYCLCNQVSYGNMVACDNENCPIEWYHYPCVGIVQSPKGKWYCPTCITTVKRRGRKTLTPQT</sequence>
<comment type="subunit">
    <text evidence="14">Component of an histone acetyltransferase complex. Interacts with H3K4me3 and to a lesser extent with H3K4me2.</text>
</comment>
<feature type="binding site" evidence="12">
    <location>
        <position position="337"/>
    </location>
    <ligand>
        <name>Zn(2+)</name>
        <dbReference type="ChEBI" id="CHEBI:29105"/>
        <label>1</label>
    </ligand>
</feature>
<dbReference type="SMART" id="SM00249">
    <property type="entry name" value="PHD"/>
    <property type="match status" value="1"/>
</dbReference>
<evidence type="ECO:0000313" key="17">
    <source>
        <dbReference type="EMBL" id="ODN04591.1"/>
    </source>
</evidence>
<comment type="domain">
    <text evidence="14">The PHD-type zinc finger mediates the binding to H3K4me3.</text>
</comment>
<dbReference type="PROSITE" id="PS50016">
    <property type="entry name" value="ZF_PHD_2"/>
    <property type="match status" value="1"/>
</dbReference>
<dbReference type="Gene3D" id="6.10.140.1740">
    <property type="match status" value="1"/>
</dbReference>
<dbReference type="CDD" id="cd16858">
    <property type="entry name" value="ING_ING3_Yng2p"/>
    <property type="match status" value="1"/>
</dbReference>
<feature type="region of interest" description="Disordered" evidence="15">
    <location>
        <begin position="126"/>
        <end position="187"/>
    </location>
</feature>
<dbReference type="GO" id="GO:0006325">
    <property type="term" value="P:chromatin organization"/>
    <property type="evidence" value="ECO:0007669"/>
    <property type="project" value="UniProtKB-KW"/>
</dbReference>
<evidence type="ECO:0000256" key="8">
    <source>
        <dbReference type="ARBA" id="ARBA00023015"/>
    </source>
</evidence>
<dbReference type="Pfam" id="PF12998">
    <property type="entry name" value="ING"/>
    <property type="match status" value="1"/>
</dbReference>
<keyword evidence="7 14" id="KW-0156">Chromatin regulator</keyword>
<dbReference type="InterPro" id="IPR013083">
    <property type="entry name" value="Znf_RING/FYVE/PHD"/>
</dbReference>
<keyword evidence="18" id="KW-1185">Reference proteome</keyword>
<evidence type="ECO:0000256" key="1">
    <source>
        <dbReference type="ARBA" id="ARBA00004123"/>
    </source>
</evidence>
<comment type="subcellular location">
    <subcellularLocation>
        <location evidence="1 14">Nucleus</location>
    </subcellularLocation>
</comment>
<feature type="binding site" evidence="12">
    <location>
        <position position="331"/>
    </location>
    <ligand>
        <name>Zn(2+)</name>
        <dbReference type="ChEBI" id="CHEBI:29105"/>
        <label>2</label>
    </ligand>
</feature>
<dbReference type="InterPro" id="IPR028651">
    <property type="entry name" value="ING_fam"/>
</dbReference>
<feature type="site" description="Histone H3K4me3 binding" evidence="11">
    <location>
        <position position="327"/>
    </location>
</feature>
<evidence type="ECO:0000256" key="11">
    <source>
        <dbReference type="PIRSR" id="PIRSR628651-50"/>
    </source>
</evidence>
<feature type="domain" description="PHD-type" evidence="16">
    <location>
        <begin position="310"/>
        <end position="359"/>
    </location>
</feature>
<comment type="caution">
    <text evidence="17">The sequence shown here is derived from an EMBL/GenBank/DDBJ whole genome shotgun (WGS) entry which is preliminary data.</text>
</comment>
<dbReference type="InterPro" id="IPR042020">
    <property type="entry name" value="ING3_PHD"/>
</dbReference>
<evidence type="ECO:0000256" key="5">
    <source>
        <dbReference type="ARBA" id="ARBA00022771"/>
    </source>
</evidence>
<dbReference type="EMBL" id="LJIJ01000040">
    <property type="protein sequence ID" value="ODN04591.1"/>
    <property type="molecule type" value="Genomic_DNA"/>
</dbReference>
<protein>
    <recommendedName>
        <fullName evidence="14">Inhibitor of growth protein</fullName>
    </recommendedName>
</protein>
<comment type="similarity">
    <text evidence="2 14">Belongs to the ING family.</text>
</comment>
<evidence type="ECO:0000256" key="7">
    <source>
        <dbReference type="ARBA" id="ARBA00022853"/>
    </source>
</evidence>
<feature type="site" description="Histone H3K4me3 binding" evidence="11">
    <location>
        <position position="335"/>
    </location>
</feature>
<keyword evidence="6 12" id="KW-0862">Zinc</keyword>
<feature type="site" description="Histone H3K4me3 binding" evidence="11">
    <location>
        <position position="323"/>
    </location>
</feature>
<evidence type="ECO:0000256" key="15">
    <source>
        <dbReference type="SAM" id="MobiDB-lite"/>
    </source>
</evidence>
<dbReference type="GO" id="GO:0008270">
    <property type="term" value="F:zinc ion binding"/>
    <property type="evidence" value="ECO:0007669"/>
    <property type="project" value="UniProtKB-KW"/>
</dbReference>
<organism evidence="17 18">
    <name type="scientific">Orchesella cincta</name>
    <name type="common">Springtail</name>
    <name type="synonym">Podura cincta</name>
    <dbReference type="NCBI Taxonomy" id="48709"/>
    <lineage>
        <taxon>Eukaryota</taxon>
        <taxon>Metazoa</taxon>
        <taxon>Ecdysozoa</taxon>
        <taxon>Arthropoda</taxon>
        <taxon>Hexapoda</taxon>
        <taxon>Collembola</taxon>
        <taxon>Entomobryomorpha</taxon>
        <taxon>Entomobryoidea</taxon>
        <taxon>Orchesellidae</taxon>
        <taxon>Orchesellinae</taxon>
        <taxon>Orchesella</taxon>
    </lineage>
</organism>
<feature type="binding site" evidence="12">
    <location>
        <position position="315"/>
    </location>
    <ligand>
        <name>Zn(2+)</name>
        <dbReference type="ChEBI" id="CHEBI:29105"/>
        <label>1</label>
    </ligand>
</feature>
<dbReference type="STRING" id="48709.A0A1D2NH52"/>
<evidence type="ECO:0000313" key="18">
    <source>
        <dbReference type="Proteomes" id="UP000094527"/>
    </source>
</evidence>
<keyword evidence="8" id="KW-0805">Transcription regulation</keyword>
<keyword evidence="10 14" id="KW-0539">Nucleus</keyword>
<evidence type="ECO:0000256" key="14">
    <source>
        <dbReference type="RuleBase" id="RU361213"/>
    </source>
</evidence>
<dbReference type="PANTHER" id="PTHR10333">
    <property type="entry name" value="INHIBITOR OF GROWTH PROTEIN"/>
    <property type="match status" value="1"/>
</dbReference>
<evidence type="ECO:0000256" key="13">
    <source>
        <dbReference type="PROSITE-ProRule" id="PRU00146"/>
    </source>
</evidence>
<evidence type="ECO:0000256" key="9">
    <source>
        <dbReference type="ARBA" id="ARBA00023163"/>
    </source>
</evidence>
<dbReference type="GO" id="GO:0005634">
    <property type="term" value="C:nucleus"/>
    <property type="evidence" value="ECO:0007669"/>
    <property type="project" value="UniProtKB-SubCell"/>
</dbReference>
<dbReference type="AlphaFoldDB" id="A0A1D2NH52"/>
<feature type="compositionally biased region" description="Basic and acidic residues" evidence="15">
    <location>
        <begin position="126"/>
        <end position="139"/>
    </location>
</feature>
<dbReference type="FunFam" id="3.30.40.10:FF:000021">
    <property type="entry name" value="Inhibitor of growth 2b"/>
    <property type="match status" value="1"/>
</dbReference>
<evidence type="ECO:0000259" key="16">
    <source>
        <dbReference type="PROSITE" id="PS50016"/>
    </source>
</evidence>
<dbReference type="InterPro" id="IPR019786">
    <property type="entry name" value="Zinc_finger_PHD-type_CS"/>
</dbReference>
<dbReference type="InterPro" id="IPR011011">
    <property type="entry name" value="Znf_FYVE_PHD"/>
</dbReference>
<feature type="binding site" evidence="12">
    <location>
        <position position="326"/>
    </location>
    <ligand>
        <name>Zn(2+)</name>
        <dbReference type="ChEBI" id="CHEBI:29105"/>
        <label>2</label>
    </ligand>
</feature>
<evidence type="ECO:0000256" key="4">
    <source>
        <dbReference type="ARBA" id="ARBA00022723"/>
    </source>
</evidence>
<proteinExistence type="inferred from homology"/>
<dbReference type="CDD" id="cd15585">
    <property type="entry name" value="PHD_ING3"/>
    <property type="match status" value="1"/>
</dbReference>
<dbReference type="InterPro" id="IPR019787">
    <property type="entry name" value="Znf_PHD-finger"/>
</dbReference>
<evidence type="ECO:0000256" key="10">
    <source>
        <dbReference type="ARBA" id="ARBA00023242"/>
    </source>
</evidence>
<evidence type="ECO:0000256" key="6">
    <source>
        <dbReference type="ARBA" id="ARBA00022833"/>
    </source>
</evidence>
<feature type="binding site" evidence="12">
    <location>
        <position position="313"/>
    </location>
    <ligand>
        <name>Zn(2+)</name>
        <dbReference type="ChEBI" id="CHEBI:29105"/>
        <label>1</label>
    </ligand>
</feature>
<dbReference type="InterPro" id="IPR001965">
    <property type="entry name" value="Znf_PHD"/>
</dbReference>